<gene>
    <name evidence="1" type="ORF">GQ607_006548</name>
</gene>
<proteinExistence type="predicted"/>
<keyword evidence="2" id="KW-1185">Reference proteome</keyword>
<dbReference type="EMBL" id="WOWK01000031">
    <property type="protein sequence ID" value="KAF0326345.1"/>
    <property type="molecule type" value="Genomic_DNA"/>
</dbReference>
<dbReference type="AlphaFoldDB" id="A0A8H3WH98"/>
<evidence type="ECO:0000313" key="1">
    <source>
        <dbReference type="EMBL" id="KAF0326345.1"/>
    </source>
</evidence>
<reference evidence="1 2" key="1">
    <citation type="submission" date="2019-12" db="EMBL/GenBank/DDBJ databases">
        <title>A genome sequence resource for the geographically widespread anthracnose pathogen Colletotrichum asianum.</title>
        <authorList>
            <person name="Meng Y."/>
        </authorList>
    </citation>
    <scope>NUCLEOTIDE SEQUENCE [LARGE SCALE GENOMIC DNA]</scope>
    <source>
        <strain evidence="1 2">ICMP 18580</strain>
    </source>
</reference>
<protein>
    <submittedName>
        <fullName evidence="1">Uncharacterized protein</fullName>
    </submittedName>
</protein>
<evidence type="ECO:0000313" key="2">
    <source>
        <dbReference type="Proteomes" id="UP000434172"/>
    </source>
</evidence>
<dbReference type="Proteomes" id="UP000434172">
    <property type="component" value="Unassembled WGS sequence"/>
</dbReference>
<comment type="caution">
    <text evidence="1">The sequence shown here is derived from an EMBL/GenBank/DDBJ whole genome shotgun (WGS) entry which is preliminary data.</text>
</comment>
<name>A0A8H3WH98_9PEZI</name>
<sequence>MVWEGVCVGEESVLREGEICRGSIRYSTVSATQKVTSPAKLPGPVYPLQVASTLRTLLASAPPIPLPGPSLWCQPNREQASKSKMAGPGGLSGMCGTVVLLADMACLAMSHGKVQCRPVKLQKPPALAVCIVEGLSDRGCRHYPAWRLEGTHDARTFLRITKYSHSSLTAESVALPGCFAVPPTEELRRRHRDEAEIQRGAPTTSAFCCMYID</sequence>
<accession>A0A8H3WH98</accession>
<organism evidence="1 2">
    <name type="scientific">Colletotrichum asianum</name>
    <dbReference type="NCBI Taxonomy" id="702518"/>
    <lineage>
        <taxon>Eukaryota</taxon>
        <taxon>Fungi</taxon>
        <taxon>Dikarya</taxon>
        <taxon>Ascomycota</taxon>
        <taxon>Pezizomycotina</taxon>
        <taxon>Sordariomycetes</taxon>
        <taxon>Hypocreomycetidae</taxon>
        <taxon>Glomerellales</taxon>
        <taxon>Glomerellaceae</taxon>
        <taxon>Colletotrichum</taxon>
        <taxon>Colletotrichum gloeosporioides species complex</taxon>
    </lineage>
</organism>